<feature type="region of interest" description="Disordered" evidence="1">
    <location>
        <begin position="1"/>
        <end position="24"/>
    </location>
</feature>
<evidence type="ECO:0000256" key="1">
    <source>
        <dbReference type="SAM" id="MobiDB-lite"/>
    </source>
</evidence>
<reference evidence="2" key="1">
    <citation type="submission" date="2025-08" db="UniProtKB">
        <authorList>
            <consortium name="Ensembl"/>
        </authorList>
    </citation>
    <scope>IDENTIFICATION</scope>
</reference>
<evidence type="ECO:0000313" key="3">
    <source>
        <dbReference type="Proteomes" id="UP000694408"/>
    </source>
</evidence>
<dbReference type="Ensembl" id="ENSJHYT00000024905.1">
    <property type="protein sequence ID" value="ENSJHYP00000020659.1"/>
    <property type="gene ID" value="ENSJHYG00000015638.1"/>
</dbReference>
<dbReference type="PANTHER" id="PTHR36162:SF19">
    <property type="match status" value="1"/>
</dbReference>
<proteinExistence type="predicted"/>
<keyword evidence="3" id="KW-1185">Reference proteome</keyword>
<accession>A0A8C5JJ71</accession>
<dbReference type="PANTHER" id="PTHR36162">
    <property type="match status" value="1"/>
</dbReference>
<reference evidence="2" key="2">
    <citation type="submission" date="2025-09" db="UniProtKB">
        <authorList>
            <consortium name="Ensembl"/>
        </authorList>
    </citation>
    <scope>IDENTIFICATION</scope>
</reference>
<dbReference type="OMA" id="SESTCCK"/>
<dbReference type="AlphaFoldDB" id="A0A8C5JJ71"/>
<dbReference type="Proteomes" id="UP000694408">
    <property type="component" value="Unplaced"/>
</dbReference>
<name>A0A8C5JJ71_JUNHY</name>
<organism evidence="2 3">
    <name type="scientific">Junco hyemalis</name>
    <name type="common">Dark-eyed junco</name>
    <dbReference type="NCBI Taxonomy" id="40217"/>
    <lineage>
        <taxon>Eukaryota</taxon>
        <taxon>Metazoa</taxon>
        <taxon>Chordata</taxon>
        <taxon>Craniata</taxon>
        <taxon>Vertebrata</taxon>
        <taxon>Euteleostomi</taxon>
        <taxon>Archelosauria</taxon>
        <taxon>Archosauria</taxon>
        <taxon>Dinosauria</taxon>
        <taxon>Saurischia</taxon>
        <taxon>Theropoda</taxon>
        <taxon>Coelurosauria</taxon>
        <taxon>Aves</taxon>
        <taxon>Neognathae</taxon>
        <taxon>Neoaves</taxon>
        <taxon>Telluraves</taxon>
        <taxon>Australaves</taxon>
        <taxon>Passeriformes</taxon>
        <taxon>Passerellidae</taxon>
        <taxon>Junco</taxon>
    </lineage>
</organism>
<evidence type="ECO:0000313" key="2">
    <source>
        <dbReference type="Ensembl" id="ENSJHYP00000020659.1"/>
    </source>
</evidence>
<sequence length="173" mass="17397">MRATPPGGTRHRWPRAPRCSPRSGKSCSPSVCSGNSCSPSVCSGNSCSPSVCSGNSCSPSVCSGKSCSPSVCSGNSCNPSVCSGNSCNPSVCSGNSCSPSVCSGNSCNPSVCSGNSCLFPTSACADQAMRSGRVTIRAPWAEKGIPKAAISWKNPVSWCPRSAASSMVSCCCE</sequence>
<protein>
    <submittedName>
        <fullName evidence="2">Uncharacterized protein</fullName>
    </submittedName>
</protein>